<evidence type="ECO:0000259" key="7">
    <source>
        <dbReference type="PROSITE" id="PS50089"/>
    </source>
</evidence>
<gene>
    <name evidence="9" type="primary">TRIM45</name>
    <name evidence="9" type="ORF">Ciccas_011134</name>
</gene>
<dbReference type="Pfam" id="PF00643">
    <property type="entry name" value="zf-B_box"/>
    <property type="match status" value="1"/>
</dbReference>
<dbReference type="InterPro" id="IPR017907">
    <property type="entry name" value="Znf_RING_CS"/>
</dbReference>
<keyword evidence="1" id="KW-0479">Metal-binding</keyword>
<evidence type="ECO:0000259" key="8">
    <source>
        <dbReference type="PROSITE" id="PS50119"/>
    </source>
</evidence>
<dbReference type="PROSITE" id="PS50089">
    <property type="entry name" value="ZF_RING_2"/>
    <property type="match status" value="1"/>
</dbReference>
<dbReference type="InterPro" id="IPR013083">
    <property type="entry name" value="Znf_RING/FYVE/PHD"/>
</dbReference>
<feature type="domain" description="RING-type" evidence="7">
    <location>
        <begin position="14"/>
        <end position="105"/>
    </location>
</feature>
<evidence type="ECO:0000256" key="1">
    <source>
        <dbReference type="ARBA" id="ARBA00022723"/>
    </source>
</evidence>
<dbReference type="CDD" id="cd19756">
    <property type="entry name" value="Bbox2"/>
    <property type="match status" value="1"/>
</dbReference>
<protein>
    <submittedName>
        <fullName evidence="9">Tripartite motif-containing protein 45</fullName>
    </submittedName>
</protein>
<dbReference type="InterPro" id="IPR047153">
    <property type="entry name" value="TRIM45/56/19-like"/>
</dbReference>
<evidence type="ECO:0000313" key="9">
    <source>
        <dbReference type="EMBL" id="KAL3310303.1"/>
    </source>
</evidence>
<dbReference type="PANTHER" id="PTHR25462">
    <property type="entry name" value="BONUS, ISOFORM C-RELATED"/>
    <property type="match status" value="1"/>
</dbReference>
<dbReference type="PROSITE" id="PS00518">
    <property type="entry name" value="ZF_RING_1"/>
    <property type="match status" value="1"/>
</dbReference>
<dbReference type="InterPro" id="IPR000315">
    <property type="entry name" value="Znf_B-box"/>
</dbReference>
<keyword evidence="5" id="KW-0175">Coiled coil</keyword>
<feature type="compositionally biased region" description="Basic residues" evidence="6">
    <location>
        <begin position="191"/>
        <end position="201"/>
    </location>
</feature>
<name>A0ABD2PT94_9PLAT</name>
<dbReference type="Gene3D" id="3.30.40.10">
    <property type="entry name" value="Zinc/RING finger domain, C3HC4 (zinc finger)"/>
    <property type="match status" value="1"/>
</dbReference>
<evidence type="ECO:0000256" key="4">
    <source>
        <dbReference type="PROSITE-ProRule" id="PRU00024"/>
    </source>
</evidence>
<feature type="coiled-coil region" evidence="5">
    <location>
        <begin position="314"/>
        <end position="345"/>
    </location>
</feature>
<dbReference type="SUPFAM" id="SSF57850">
    <property type="entry name" value="RING/U-box"/>
    <property type="match status" value="1"/>
</dbReference>
<keyword evidence="10" id="KW-1185">Reference proteome</keyword>
<dbReference type="GO" id="GO:0008270">
    <property type="term" value="F:zinc ion binding"/>
    <property type="evidence" value="ECO:0007669"/>
    <property type="project" value="UniProtKB-KW"/>
</dbReference>
<evidence type="ECO:0000256" key="2">
    <source>
        <dbReference type="ARBA" id="ARBA00022771"/>
    </source>
</evidence>
<dbReference type="SMART" id="SM00184">
    <property type="entry name" value="RING"/>
    <property type="match status" value="1"/>
</dbReference>
<dbReference type="AlphaFoldDB" id="A0ABD2PT94"/>
<evidence type="ECO:0000313" key="10">
    <source>
        <dbReference type="Proteomes" id="UP001626550"/>
    </source>
</evidence>
<dbReference type="Gene3D" id="3.30.160.60">
    <property type="entry name" value="Classic Zinc Finger"/>
    <property type="match status" value="1"/>
</dbReference>
<dbReference type="Proteomes" id="UP001626550">
    <property type="component" value="Unassembled WGS sequence"/>
</dbReference>
<keyword evidence="3" id="KW-0862">Zinc</keyword>
<dbReference type="PANTHER" id="PTHR25462:SF305">
    <property type="entry name" value="RING-TYPE DOMAIN-CONTAINING PROTEIN"/>
    <property type="match status" value="1"/>
</dbReference>
<evidence type="ECO:0000256" key="6">
    <source>
        <dbReference type="SAM" id="MobiDB-lite"/>
    </source>
</evidence>
<evidence type="ECO:0000256" key="5">
    <source>
        <dbReference type="SAM" id="Coils"/>
    </source>
</evidence>
<dbReference type="Pfam" id="PF13445">
    <property type="entry name" value="zf-RING_UBOX"/>
    <property type="match status" value="1"/>
</dbReference>
<feature type="domain" description="B box-type" evidence="8">
    <location>
        <begin position="265"/>
        <end position="317"/>
    </location>
</feature>
<keyword evidence="2 4" id="KW-0863">Zinc-finger</keyword>
<dbReference type="PROSITE" id="PS50119">
    <property type="entry name" value="ZF_BBOX"/>
    <property type="match status" value="1"/>
</dbReference>
<evidence type="ECO:0000256" key="3">
    <source>
        <dbReference type="ARBA" id="ARBA00022833"/>
    </source>
</evidence>
<sequence>MEIRQSLEANFLTCKICEQPFRKPKVLECLHSFCLACLDDLLQKEKQAEREKTSYSSATSSSSYYTPSRRKWSRDLKYGAYYNNYSSDYSSSANKDYKIKCPVCQKKTTIDKGSCSGLPDDLLAGKLASMVGKIPNYPICDVCTPDTIIPGLQPPSSGFRSGRSGGEGASSSGASSKDENLETSSTYSSGRVRRKHHRKKQQQSIVLSQPSAMRSSADIGEFNAEPRRAVSACLDCGKRLCDYCQVTHSNMPVTAEHILIRVEEMEEMRCPRHPREMRRFYCRTCECCICLVCTFDSADQRSSISELGHSEHNIMSLRQAVDAYQAQIDNDTNEAQIQVEQLERLMDGIRICETHLTSLTKSIDSAADSMVAEIRQRQNQLKAELKVKLGFDPDDLDPKCNSINSAIEGWYQITKDETFTERLDLMNPIEALDSAIPLVDRIKEALATAEAQTEPTSKWQRLYDQLHCSPRSTLNGDAAETAESDCESILSNSSSGKKSAMKKKKVAFKLDFEEPPDLNYWVNLLGRFYVGTSAKLGRILKPEEYSAEQKALANKWKDVGLQADPLVIIERRHAAIQANYFEAHQNDFSMQTETTPIILKIDNGTQYQSSDVNPPMILFRGGKQISVQK</sequence>
<feature type="region of interest" description="Disordered" evidence="6">
    <location>
        <begin position="153"/>
        <end position="212"/>
    </location>
</feature>
<accession>A0ABD2PT94</accession>
<organism evidence="9 10">
    <name type="scientific">Cichlidogyrus casuarinus</name>
    <dbReference type="NCBI Taxonomy" id="1844966"/>
    <lineage>
        <taxon>Eukaryota</taxon>
        <taxon>Metazoa</taxon>
        <taxon>Spiralia</taxon>
        <taxon>Lophotrochozoa</taxon>
        <taxon>Platyhelminthes</taxon>
        <taxon>Monogenea</taxon>
        <taxon>Monopisthocotylea</taxon>
        <taxon>Dactylogyridea</taxon>
        <taxon>Ancyrocephalidae</taxon>
        <taxon>Cichlidogyrus</taxon>
    </lineage>
</organism>
<dbReference type="InterPro" id="IPR027370">
    <property type="entry name" value="Znf-RING_euk"/>
</dbReference>
<proteinExistence type="predicted"/>
<dbReference type="SUPFAM" id="SSF57845">
    <property type="entry name" value="B-box zinc-binding domain"/>
    <property type="match status" value="1"/>
</dbReference>
<dbReference type="EMBL" id="JBJKFK010003070">
    <property type="protein sequence ID" value="KAL3310303.1"/>
    <property type="molecule type" value="Genomic_DNA"/>
</dbReference>
<dbReference type="InterPro" id="IPR001841">
    <property type="entry name" value="Znf_RING"/>
</dbReference>
<reference evidence="9 10" key="1">
    <citation type="submission" date="2024-11" db="EMBL/GenBank/DDBJ databases">
        <title>Adaptive evolution of stress response genes in parasites aligns with host niche diversity.</title>
        <authorList>
            <person name="Hahn C."/>
            <person name="Resl P."/>
        </authorList>
    </citation>
    <scope>NUCLEOTIDE SEQUENCE [LARGE SCALE GENOMIC DNA]</scope>
    <source>
        <strain evidence="9">EGGRZ-B1_66</strain>
        <tissue evidence="9">Body</tissue>
    </source>
</reference>
<comment type="caution">
    <text evidence="9">The sequence shown here is derived from an EMBL/GenBank/DDBJ whole genome shotgun (WGS) entry which is preliminary data.</text>
</comment>